<dbReference type="PROSITE" id="PS50893">
    <property type="entry name" value="ABC_TRANSPORTER_2"/>
    <property type="match status" value="1"/>
</dbReference>
<dbReference type="Gene3D" id="3.40.50.300">
    <property type="entry name" value="P-loop containing nucleotide triphosphate hydrolases"/>
    <property type="match status" value="1"/>
</dbReference>
<evidence type="ECO:0000313" key="9">
    <source>
        <dbReference type="Proteomes" id="UP000237983"/>
    </source>
</evidence>
<evidence type="ECO:0000313" key="8">
    <source>
        <dbReference type="EMBL" id="PRY68611.1"/>
    </source>
</evidence>
<dbReference type="Proteomes" id="UP000237983">
    <property type="component" value="Unassembled WGS sequence"/>
</dbReference>
<dbReference type="EMBL" id="PVTL01000004">
    <property type="protein sequence ID" value="PRY68611.1"/>
    <property type="molecule type" value="Genomic_DNA"/>
</dbReference>
<evidence type="ECO:0000259" key="7">
    <source>
        <dbReference type="PROSITE" id="PS50893"/>
    </source>
</evidence>
<name>A0A2T0VEK0_9MICO</name>
<keyword evidence="5" id="KW-1278">Translocase</keyword>
<dbReference type="GO" id="GO:0016887">
    <property type="term" value="F:ATP hydrolysis activity"/>
    <property type="evidence" value="ECO:0007669"/>
    <property type="project" value="InterPro"/>
</dbReference>
<protein>
    <submittedName>
        <fullName evidence="8">Phosphonate transport system ATP-binding protein</fullName>
    </submittedName>
</protein>
<dbReference type="SMART" id="SM00382">
    <property type="entry name" value="AAA"/>
    <property type="match status" value="1"/>
</dbReference>
<dbReference type="OrthoDB" id="4283894at2"/>
<gene>
    <name evidence="8" type="ORF">B0I08_104314</name>
</gene>
<dbReference type="GO" id="GO:0005524">
    <property type="term" value="F:ATP binding"/>
    <property type="evidence" value="ECO:0007669"/>
    <property type="project" value="UniProtKB-KW"/>
</dbReference>
<keyword evidence="6" id="KW-0472">Membrane</keyword>
<dbReference type="GO" id="GO:0015416">
    <property type="term" value="F:ABC-type phosphonate transporter activity"/>
    <property type="evidence" value="ECO:0007669"/>
    <property type="project" value="InterPro"/>
</dbReference>
<keyword evidence="9" id="KW-1185">Reference proteome</keyword>
<reference evidence="8 9" key="1">
    <citation type="submission" date="2018-03" db="EMBL/GenBank/DDBJ databases">
        <title>Genomic Encyclopedia of Type Strains, Phase III (KMG-III): the genomes of soil and plant-associated and newly described type strains.</title>
        <authorList>
            <person name="Whitman W."/>
        </authorList>
    </citation>
    <scope>NUCLEOTIDE SEQUENCE [LARGE SCALE GENOMIC DNA]</scope>
    <source>
        <strain evidence="8 9">CGMCC 1.12484</strain>
    </source>
</reference>
<evidence type="ECO:0000256" key="1">
    <source>
        <dbReference type="ARBA" id="ARBA00022448"/>
    </source>
</evidence>
<comment type="caution">
    <text evidence="8">The sequence shown here is derived from an EMBL/GenBank/DDBJ whole genome shotgun (WGS) entry which is preliminary data.</text>
</comment>
<dbReference type="AlphaFoldDB" id="A0A2T0VEK0"/>
<dbReference type="InterPro" id="IPR050086">
    <property type="entry name" value="MetN_ABC_transporter-like"/>
</dbReference>
<keyword evidence="4 8" id="KW-0067">ATP-binding</keyword>
<dbReference type="GO" id="GO:0016020">
    <property type="term" value="C:membrane"/>
    <property type="evidence" value="ECO:0007669"/>
    <property type="project" value="InterPro"/>
</dbReference>
<keyword evidence="2" id="KW-1003">Cell membrane</keyword>
<dbReference type="SUPFAM" id="SSF52540">
    <property type="entry name" value="P-loop containing nucleoside triphosphate hydrolases"/>
    <property type="match status" value="1"/>
</dbReference>
<dbReference type="InterPro" id="IPR017871">
    <property type="entry name" value="ABC_transporter-like_CS"/>
</dbReference>
<sequence length="268" mass="28539">MTAATSNRNIPELGAIRFENVTKTFGSVTALDDVSVSFAANKINVLLGLSGSGKSTMLRHINGLHKPSKGGVWTLGTPVHSAGAATLRGLRNDVGMIFQQFHLVESMSVLENVCTGKLGSLRGPRFGLWSYPRAVREAAMEQLARVGLADKAFQRAGTLSGGQQQRVAIARALIQRPTVLLADEPVASLDPLSSAGVIELLTRISREENLTVICSLHQVPIALEFADRIVGLNAGRVVLDRPAAGMTHDDVDGIYAPIPVDERTELAG</sequence>
<evidence type="ECO:0000256" key="2">
    <source>
        <dbReference type="ARBA" id="ARBA00022475"/>
    </source>
</evidence>
<dbReference type="PANTHER" id="PTHR43166">
    <property type="entry name" value="AMINO ACID IMPORT ATP-BINDING PROTEIN"/>
    <property type="match status" value="1"/>
</dbReference>
<feature type="domain" description="ABC transporter" evidence="7">
    <location>
        <begin position="16"/>
        <end position="259"/>
    </location>
</feature>
<accession>A0A2T0VEK0</accession>
<proteinExistence type="predicted"/>
<organism evidence="8 9">
    <name type="scientific">Glaciihabitans tibetensis</name>
    <dbReference type="NCBI Taxonomy" id="1266600"/>
    <lineage>
        <taxon>Bacteria</taxon>
        <taxon>Bacillati</taxon>
        <taxon>Actinomycetota</taxon>
        <taxon>Actinomycetes</taxon>
        <taxon>Micrococcales</taxon>
        <taxon>Microbacteriaceae</taxon>
        <taxon>Glaciihabitans</taxon>
    </lineage>
</organism>
<dbReference type="InterPro" id="IPR003593">
    <property type="entry name" value="AAA+_ATPase"/>
</dbReference>
<dbReference type="PANTHER" id="PTHR43166:SF6">
    <property type="entry name" value="PHOSPHONATES IMPORT ATP-BINDING PROTEIN PHNC"/>
    <property type="match status" value="1"/>
</dbReference>
<dbReference type="Pfam" id="PF00005">
    <property type="entry name" value="ABC_tran"/>
    <property type="match status" value="1"/>
</dbReference>
<keyword evidence="3" id="KW-0547">Nucleotide-binding</keyword>
<dbReference type="InterPro" id="IPR027417">
    <property type="entry name" value="P-loop_NTPase"/>
</dbReference>
<evidence type="ECO:0000256" key="4">
    <source>
        <dbReference type="ARBA" id="ARBA00022840"/>
    </source>
</evidence>
<evidence type="ECO:0000256" key="6">
    <source>
        <dbReference type="ARBA" id="ARBA00023136"/>
    </source>
</evidence>
<dbReference type="CDD" id="cd03256">
    <property type="entry name" value="ABC_PhnC_transporter"/>
    <property type="match status" value="1"/>
</dbReference>
<dbReference type="RefSeq" id="WP_106212192.1">
    <property type="nucleotide sequence ID" value="NZ_PVTL01000004.1"/>
</dbReference>
<dbReference type="InterPro" id="IPR003439">
    <property type="entry name" value="ABC_transporter-like_ATP-bd"/>
</dbReference>
<evidence type="ECO:0000256" key="3">
    <source>
        <dbReference type="ARBA" id="ARBA00022741"/>
    </source>
</evidence>
<keyword evidence="1" id="KW-0813">Transport</keyword>
<dbReference type="PROSITE" id="PS00211">
    <property type="entry name" value="ABC_TRANSPORTER_1"/>
    <property type="match status" value="1"/>
</dbReference>
<evidence type="ECO:0000256" key="5">
    <source>
        <dbReference type="ARBA" id="ARBA00022967"/>
    </source>
</evidence>
<dbReference type="InterPro" id="IPR012693">
    <property type="entry name" value="ABC_transpr_PhnC"/>
</dbReference>